<sequence>MKHSFPVEVHTHTHHSDGIFSPEDLIQAALDFGYRGLIITDHNTSAPYGEMKEKHLLNQEGLLVLRGMEWTTFYGHMLVHDASYDVDWRQAKIDTIDSYMQEVKEAGGLVGIAHPFDMGSPICTGCHWDFQVQDFHLVDYIEVWNSNRPQEKLESQAAYDYWLDKLDQGYQVAASTGRDWHGPDSDQENMGVTYLEVDEASLTEDNFKSALAKGAFYISLGPEVHFQIDTAHQTVHIGDQVSLETIQGGCLDLELCPTSLPALQAFDLRDLQVVVWNNRRQVLVSDTIESLKAPTRIKLDLGEALEAGYLRYEVLGQYRGQDQVKVVIGNPIYIAE</sequence>
<reference evidence="2 3" key="1">
    <citation type="submission" date="2012-09" db="EMBL/GenBank/DDBJ databases">
        <title>The Genome Sequence of Alloiococcus otitis ATCC 51267.</title>
        <authorList>
            <consortium name="The Broad Institute Genome Sequencing Platform"/>
            <person name="Earl A."/>
            <person name="Ward D."/>
            <person name="Feldgarden M."/>
            <person name="Gevers D."/>
            <person name="Huys G."/>
            <person name="Walker B."/>
            <person name="Young S.K."/>
            <person name="Zeng Q."/>
            <person name="Gargeya S."/>
            <person name="Fitzgerald M."/>
            <person name="Haas B."/>
            <person name="Abouelleil A."/>
            <person name="Alvarado L."/>
            <person name="Arachchi H.M."/>
            <person name="Berlin A.M."/>
            <person name="Chapman S.B."/>
            <person name="Goldberg J."/>
            <person name="Griggs A."/>
            <person name="Gujja S."/>
            <person name="Hansen M."/>
            <person name="Howarth C."/>
            <person name="Imamovic A."/>
            <person name="Larimer J."/>
            <person name="McCowen C."/>
            <person name="Montmayeur A."/>
            <person name="Murphy C."/>
            <person name="Neiman D."/>
            <person name="Pearson M."/>
            <person name="Priest M."/>
            <person name="Roberts A."/>
            <person name="Saif S."/>
            <person name="Shea T."/>
            <person name="Sisk P."/>
            <person name="Sykes S."/>
            <person name="Wortman J."/>
            <person name="Nusbaum C."/>
            <person name="Birren B."/>
        </authorList>
    </citation>
    <scope>NUCLEOTIDE SEQUENCE [LARGE SCALE GENOMIC DNA]</scope>
    <source>
        <strain evidence="2 3">ATCC 51267</strain>
    </source>
</reference>
<dbReference type="PANTHER" id="PTHR42924:SF3">
    <property type="entry name" value="POLYMERASE_HISTIDINOL PHOSPHATASE N-TERMINAL DOMAIN-CONTAINING PROTEIN"/>
    <property type="match status" value="1"/>
</dbReference>
<dbReference type="SUPFAM" id="SSF89550">
    <property type="entry name" value="PHP domain-like"/>
    <property type="match status" value="1"/>
</dbReference>
<dbReference type="EMBL" id="AGXA01000013">
    <property type="protein sequence ID" value="EKU93912.1"/>
    <property type="molecule type" value="Genomic_DNA"/>
</dbReference>
<protein>
    <recommendedName>
        <fullName evidence="1">Polymerase/histidinol phosphatase N-terminal domain-containing protein</fullName>
    </recommendedName>
</protein>
<name>K9ESK7_9LACT</name>
<dbReference type="eggNOG" id="COG0613">
    <property type="taxonomic scope" value="Bacteria"/>
</dbReference>
<comment type="caution">
    <text evidence="2">The sequence shown here is derived from an EMBL/GenBank/DDBJ whole genome shotgun (WGS) entry which is preliminary data.</text>
</comment>
<keyword evidence="3" id="KW-1185">Reference proteome</keyword>
<dbReference type="GO" id="GO:0035312">
    <property type="term" value="F:5'-3' DNA exonuclease activity"/>
    <property type="evidence" value="ECO:0007669"/>
    <property type="project" value="TreeGrafter"/>
</dbReference>
<gene>
    <name evidence="2" type="ORF">HMPREF9698_00589</name>
</gene>
<evidence type="ECO:0000313" key="2">
    <source>
        <dbReference type="EMBL" id="EKU93912.1"/>
    </source>
</evidence>
<dbReference type="PATRIC" id="fig|883081.3.peg.587"/>
<dbReference type="HOGENOM" id="CLU_032306_0_0_9"/>
<dbReference type="STRING" id="883081.HMPREF9698_00589"/>
<dbReference type="Proteomes" id="UP000009875">
    <property type="component" value="Unassembled WGS sequence"/>
</dbReference>
<dbReference type="GO" id="GO:0004534">
    <property type="term" value="F:5'-3' RNA exonuclease activity"/>
    <property type="evidence" value="ECO:0007669"/>
    <property type="project" value="TreeGrafter"/>
</dbReference>
<dbReference type="InterPro" id="IPR052018">
    <property type="entry name" value="PHP_domain"/>
</dbReference>
<dbReference type="Gene3D" id="3.20.20.140">
    <property type="entry name" value="Metal-dependent hydrolases"/>
    <property type="match status" value="1"/>
</dbReference>
<feature type="domain" description="Polymerase/histidinol phosphatase N-terminal" evidence="1">
    <location>
        <begin position="7"/>
        <end position="74"/>
    </location>
</feature>
<dbReference type="InterPro" id="IPR004013">
    <property type="entry name" value="PHP_dom"/>
</dbReference>
<dbReference type="Pfam" id="PF02811">
    <property type="entry name" value="PHP"/>
    <property type="match status" value="1"/>
</dbReference>
<organism evidence="2 3">
    <name type="scientific">Alloiococcus otitis ATCC 51267</name>
    <dbReference type="NCBI Taxonomy" id="883081"/>
    <lineage>
        <taxon>Bacteria</taxon>
        <taxon>Bacillati</taxon>
        <taxon>Bacillota</taxon>
        <taxon>Bacilli</taxon>
        <taxon>Lactobacillales</taxon>
        <taxon>Carnobacteriaceae</taxon>
        <taxon>Alloiococcus</taxon>
    </lineage>
</organism>
<dbReference type="SMART" id="SM00481">
    <property type="entry name" value="POLIIIAc"/>
    <property type="match status" value="1"/>
</dbReference>
<dbReference type="NCBIfam" id="NF038032">
    <property type="entry name" value="CehA_McbA_metalo"/>
    <property type="match status" value="1"/>
</dbReference>
<evidence type="ECO:0000259" key="1">
    <source>
        <dbReference type="SMART" id="SM00481"/>
    </source>
</evidence>
<dbReference type="InterPro" id="IPR003141">
    <property type="entry name" value="Pol/His_phosphatase_N"/>
</dbReference>
<dbReference type="RefSeq" id="WP_003777227.1">
    <property type="nucleotide sequence ID" value="NZ_JH992958.1"/>
</dbReference>
<dbReference type="InterPro" id="IPR016195">
    <property type="entry name" value="Pol/histidinol_Pase-like"/>
</dbReference>
<dbReference type="PANTHER" id="PTHR42924">
    <property type="entry name" value="EXONUCLEASE"/>
    <property type="match status" value="1"/>
</dbReference>
<evidence type="ECO:0000313" key="3">
    <source>
        <dbReference type="Proteomes" id="UP000009875"/>
    </source>
</evidence>
<dbReference type="OrthoDB" id="9804333at2"/>
<proteinExistence type="predicted"/>
<dbReference type="AlphaFoldDB" id="K9ESK7"/>
<accession>K9ESK7</accession>